<dbReference type="EMBL" id="CP049742">
    <property type="protein sequence ID" value="QPC47548.1"/>
    <property type="molecule type" value="Genomic_DNA"/>
</dbReference>
<dbReference type="Gene3D" id="2.60.40.1220">
    <property type="match status" value="4"/>
</dbReference>
<evidence type="ECO:0000313" key="2">
    <source>
        <dbReference type="EMBL" id="QPC47548.1"/>
    </source>
</evidence>
<evidence type="ECO:0000313" key="3">
    <source>
        <dbReference type="Proteomes" id="UP000593626"/>
    </source>
</evidence>
<evidence type="ECO:0000256" key="1">
    <source>
        <dbReference type="ARBA" id="ARBA00022729"/>
    </source>
</evidence>
<gene>
    <name evidence="2" type="ORF">G8O30_11600</name>
</gene>
<accession>A0A7S8CD20</accession>
<dbReference type="AlphaFoldDB" id="A0A7S8CD20"/>
<dbReference type="InterPro" id="IPR014755">
    <property type="entry name" value="Cu-Rt/internalin_Ig-like"/>
</dbReference>
<dbReference type="KEGG" id="mcui:G8O30_11600"/>
<keyword evidence="3" id="KW-1185">Reference proteome</keyword>
<name>A0A7S8CD20_9BACI</name>
<dbReference type="RefSeq" id="WP_239672218.1">
    <property type="nucleotide sequence ID" value="NZ_CP049742.1"/>
</dbReference>
<keyword evidence="1" id="KW-0732">Signal</keyword>
<reference evidence="2 3" key="1">
    <citation type="submission" date="2019-07" db="EMBL/GenBank/DDBJ databases">
        <title>Genome sequence of 2 isolates from Red Sea Mangroves.</title>
        <authorList>
            <person name="Sefrji F."/>
            <person name="Michoud G."/>
            <person name="Merlino G."/>
            <person name="Daffonchio D."/>
        </authorList>
    </citation>
    <scope>NUCLEOTIDE SEQUENCE [LARGE SCALE GENOMIC DNA]</scope>
    <source>
        <strain evidence="2 3">R1DC41</strain>
    </source>
</reference>
<organism evidence="2 3">
    <name type="scientific">Mangrovibacillus cuniculi</name>
    <dbReference type="NCBI Taxonomy" id="2593652"/>
    <lineage>
        <taxon>Bacteria</taxon>
        <taxon>Bacillati</taxon>
        <taxon>Bacillota</taxon>
        <taxon>Bacilli</taxon>
        <taxon>Bacillales</taxon>
        <taxon>Bacillaceae</taxon>
        <taxon>Mangrovibacillus</taxon>
    </lineage>
</organism>
<evidence type="ECO:0008006" key="4">
    <source>
        <dbReference type="Google" id="ProtNLM"/>
    </source>
</evidence>
<dbReference type="Proteomes" id="UP000593626">
    <property type="component" value="Chromosome"/>
</dbReference>
<proteinExistence type="predicted"/>
<sequence>MDGSSTAVTVDTTLTGGVSAGEVGYVVSDDKKSVTLVFGTTLSQGTDIAVKAEKLKSVNGVEFSGTKYATANDVTFPEVLEARSINAKTIEVKFSEPVQFSAISKVFSEFLIDGNKVAGTTSLNTKGDVVTLVLNTKLNPGAYGFSVEPVSDFANLKTTKKEFTISAVEDTTAPEVVSVEAGRTQVEVTFNENVDANAGSITIDGTVYNLSAGTVSVSGNKVTVDISGDPLTAAAAFLQQTLTYKGIKDVLGNEVNTTDGKTFNYYAKNDNVKPTASVKVNSDNTITVEFSETVQGFTSSNIELTDSNDAVVALAATPVSTVTAGKKYTINLATANVDAQAYKLVIKDVKDDSVVENTMDKFTTTVSLNDKKAPLVTGNITMVGTNKARITFDEAMSATTLLDKSNYLYDADATGTFESLSNVADVVIAVAGDNKSVDITIPGLEAADVFKLLNLKDASSTRLDSTKFNTNLIVSAQGQFTHANIASVVAKTRNTVEITAASRFNFASVDPNKFVLVDAASPSTTMYVTSATISSDQTKVTLTLNSNLTYNALSGSTALKLHTVSGQTAIKDTMNRALDITSVNAITVADGIKPVVSSIAGTTSGSDADEFAITFSEAIDADITMASILNDIIVKDKNGNTVSVTTSDLAFNVARTVLTVTLQDGTPSNDEFAGTYTVQVLDRSIKDEDGVATTGFGLNVVEAKTVTGVVVK</sequence>
<protein>
    <recommendedName>
        <fullName evidence="4">SbsA Ig-like domain-containing protein</fullName>
    </recommendedName>
</protein>